<dbReference type="PANTHER" id="PTHR30540:SF94">
    <property type="entry name" value="POTASSIUM TRANSPORTER 5"/>
    <property type="match status" value="1"/>
</dbReference>
<dbReference type="Pfam" id="PF22776">
    <property type="entry name" value="K_trans_C"/>
    <property type="match status" value="1"/>
</dbReference>
<dbReference type="InterPro" id="IPR003855">
    <property type="entry name" value="K+_transporter"/>
</dbReference>
<evidence type="ECO:0000256" key="6">
    <source>
        <dbReference type="ARBA" id="ARBA00022958"/>
    </source>
</evidence>
<dbReference type="InterPro" id="IPR053952">
    <property type="entry name" value="K_trans_C"/>
</dbReference>
<evidence type="ECO:0000256" key="7">
    <source>
        <dbReference type="ARBA" id="ARBA00022989"/>
    </source>
</evidence>
<keyword evidence="6" id="KW-0630">Potassium</keyword>
<comment type="subcellular location">
    <subcellularLocation>
        <location evidence="1">Cell membrane</location>
        <topology evidence="1">Multi-pass membrane protein</topology>
    </subcellularLocation>
</comment>
<sequence length="267" mass="30201">MFADLGHFSVRAIQDKLPISAKTPKDVGQAFYSSVPGPLYWPQFVVTVLASIIANQAMISGTFSTISQSLSLGCFPKVKSQLPSKPLKRSALHMECCCCCDDYHDMPGYSHNAGYMEDKHMFIQGGYLPLAYSLVLLSVMAIWYYVHRKRYLFELEHKVSSEIIGQLAANPVVNRVPGIGLFYSELVQGIPPIFPHFIAQIPSIHSVLVFVSTKKISVTRAAPEERFLFRQVKPRECRMFCCVVRYGYMDVMGEPEVFERHLVEHLK</sequence>
<dbReference type="GO" id="GO:0005886">
    <property type="term" value="C:plasma membrane"/>
    <property type="evidence" value="ECO:0007669"/>
    <property type="project" value="UniProtKB-SubCell"/>
</dbReference>
<dbReference type="AlphaFoldDB" id="A0AAV5I6N6"/>
<evidence type="ECO:0000256" key="3">
    <source>
        <dbReference type="ARBA" id="ARBA00022448"/>
    </source>
</evidence>
<evidence type="ECO:0000256" key="9">
    <source>
        <dbReference type="ARBA" id="ARBA00023136"/>
    </source>
</evidence>
<reference evidence="13 14" key="1">
    <citation type="journal article" date="2021" name="Commun. Biol.">
        <title>The genome of Shorea leprosula (Dipterocarpaceae) highlights the ecological relevance of drought in aseasonal tropical rainforests.</title>
        <authorList>
            <person name="Ng K.K.S."/>
            <person name="Kobayashi M.J."/>
            <person name="Fawcett J.A."/>
            <person name="Hatakeyama M."/>
            <person name="Paape T."/>
            <person name="Ng C.H."/>
            <person name="Ang C.C."/>
            <person name="Tnah L.H."/>
            <person name="Lee C.T."/>
            <person name="Nishiyama T."/>
            <person name="Sese J."/>
            <person name="O'Brien M.J."/>
            <person name="Copetti D."/>
            <person name="Mohd Noor M.I."/>
            <person name="Ong R.C."/>
            <person name="Putra M."/>
            <person name="Sireger I.Z."/>
            <person name="Indrioko S."/>
            <person name="Kosugi Y."/>
            <person name="Izuno A."/>
            <person name="Isagi Y."/>
            <person name="Lee S.L."/>
            <person name="Shimizu K.K."/>
        </authorList>
    </citation>
    <scope>NUCLEOTIDE SEQUENCE [LARGE SCALE GENOMIC DNA]</scope>
    <source>
        <strain evidence="13">214</strain>
    </source>
</reference>
<dbReference type="GO" id="GO:0015079">
    <property type="term" value="F:potassium ion transmembrane transporter activity"/>
    <property type="evidence" value="ECO:0007669"/>
    <property type="project" value="InterPro"/>
</dbReference>
<feature type="domain" description="K+ potassium transporter C-terminal" evidence="12">
    <location>
        <begin position="177"/>
        <end position="260"/>
    </location>
</feature>
<dbReference type="PANTHER" id="PTHR30540">
    <property type="entry name" value="OSMOTIC STRESS POTASSIUM TRANSPORTER"/>
    <property type="match status" value="1"/>
</dbReference>
<keyword evidence="8" id="KW-0406">Ion transport</keyword>
<evidence type="ECO:0000256" key="2">
    <source>
        <dbReference type="ARBA" id="ARBA00008440"/>
    </source>
</evidence>
<evidence type="ECO:0000313" key="14">
    <source>
        <dbReference type="Proteomes" id="UP001054252"/>
    </source>
</evidence>
<evidence type="ECO:0000256" key="5">
    <source>
        <dbReference type="ARBA" id="ARBA00022692"/>
    </source>
</evidence>
<comment type="caution">
    <text evidence="13">The sequence shown here is derived from an EMBL/GenBank/DDBJ whole genome shotgun (WGS) entry which is preliminary data.</text>
</comment>
<gene>
    <name evidence="13" type="ORF">SLEP1_g6603</name>
</gene>
<dbReference type="EMBL" id="BPVZ01000006">
    <property type="protein sequence ID" value="GKU92950.1"/>
    <property type="molecule type" value="Genomic_DNA"/>
</dbReference>
<proteinExistence type="inferred from homology"/>
<dbReference type="Proteomes" id="UP001054252">
    <property type="component" value="Unassembled WGS sequence"/>
</dbReference>
<organism evidence="13 14">
    <name type="scientific">Rubroshorea leprosula</name>
    <dbReference type="NCBI Taxonomy" id="152421"/>
    <lineage>
        <taxon>Eukaryota</taxon>
        <taxon>Viridiplantae</taxon>
        <taxon>Streptophyta</taxon>
        <taxon>Embryophyta</taxon>
        <taxon>Tracheophyta</taxon>
        <taxon>Spermatophyta</taxon>
        <taxon>Magnoliopsida</taxon>
        <taxon>eudicotyledons</taxon>
        <taxon>Gunneridae</taxon>
        <taxon>Pentapetalae</taxon>
        <taxon>rosids</taxon>
        <taxon>malvids</taxon>
        <taxon>Malvales</taxon>
        <taxon>Dipterocarpaceae</taxon>
        <taxon>Rubroshorea</taxon>
    </lineage>
</organism>
<protein>
    <submittedName>
        <fullName evidence="13">Uncharacterized protein</fullName>
    </submittedName>
</protein>
<evidence type="ECO:0000256" key="10">
    <source>
        <dbReference type="SAM" id="Phobius"/>
    </source>
</evidence>
<feature type="transmembrane region" description="Helical" evidence="10">
    <location>
        <begin position="126"/>
        <end position="146"/>
    </location>
</feature>
<keyword evidence="3" id="KW-0813">Transport</keyword>
<evidence type="ECO:0000259" key="12">
    <source>
        <dbReference type="Pfam" id="PF22776"/>
    </source>
</evidence>
<evidence type="ECO:0000259" key="11">
    <source>
        <dbReference type="Pfam" id="PF02705"/>
    </source>
</evidence>
<keyword evidence="4" id="KW-0633">Potassium transport</keyword>
<keyword evidence="9 10" id="KW-0472">Membrane</keyword>
<name>A0AAV5I6N6_9ROSI</name>
<keyword evidence="14" id="KW-1185">Reference proteome</keyword>
<dbReference type="Pfam" id="PF02705">
    <property type="entry name" value="K_trans"/>
    <property type="match status" value="1"/>
</dbReference>
<keyword evidence="7 10" id="KW-1133">Transmembrane helix</keyword>
<evidence type="ECO:0000256" key="4">
    <source>
        <dbReference type="ARBA" id="ARBA00022538"/>
    </source>
</evidence>
<keyword evidence="5 10" id="KW-0812">Transmembrane</keyword>
<evidence type="ECO:0000256" key="8">
    <source>
        <dbReference type="ARBA" id="ARBA00023065"/>
    </source>
</evidence>
<accession>A0AAV5I6N6</accession>
<evidence type="ECO:0000313" key="13">
    <source>
        <dbReference type="EMBL" id="GKU92950.1"/>
    </source>
</evidence>
<dbReference type="InterPro" id="IPR053951">
    <property type="entry name" value="K_trans_N"/>
</dbReference>
<feature type="domain" description="K+ potassium transporter integral membrane" evidence="11">
    <location>
        <begin position="21"/>
        <end position="85"/>
    </location>
</feature>
<evidence type="ECO:0000256" key="1">
    <source>
        <dbReference type="ARBA" id="ARBA00004651"/>
    </source>
</evidence>
<comment type="similarity">
    <text evidence="2">Belongs to the HAK/KUP transporter (TC 2.A.72.3) family.</text>
</comment>